<evidence type="ECO:0000256" key="1">
    <source>
        <dbReference type="ARBA" id="ARBA00007447"/>
    </source>
</evidence>
<proteinExistence type="inferred from homology"/>
<dbReference type="PANTHER" id="PTHR47966">
    <property type="entry name" value="BETA-SITE APP-CLEAVING ENZYME, ISOFORM A-RELATED"/>
    <property type="match status" value="1"/>
</dbReference>
<comment type="similarity">
    <text evidence="1">Belongs to the peptidase A1 family.</text>
</comment>
<gene>
    <name evidence="5" type="primary">SAP8_1</name>
    <name evidence="5" type="ORF">LAWI1_G003752</name>
</gene>
<feature type="region of interest" description="Disordered" evidence="2">
    <location>
        <begin position="455"/>
        <end position="488"/>
    </location>
</feature>
<dbReference type="InterPro" id="IPR001461">
    <property type="entry name" value="Aspartic_peptidase_A1"/>
</dbReference>
<evidence type="ECO:0000313" key="5">
    <source>
        <dbReference type="EMBL" id="TVY91376.1"/>
    </source>
</evidence>
<dbReference type="InterPro" id="IPR021109">
    <property type="entry name" value="Peptidase_aspartic_dom_sf"/>
</dbReference>
<keyword evidence="3" id="KW-0732">Signal</keyword>
<dbReference type="GO" id="GO:0004190">
    <property type="term" value="F:aspartic-type endopeptidase activity"/>
    <property type="evidence" value="ECO:0007669"/>
    <property type="project" value="InterPro"/>
</dbReference>
<feature type="signal peptide" evidence="3">
    <location>
        <begin position="1"/>
        <end position="16"/>
    </location>
</feature>
<dbReference type="Pfam" id="PF00026">
    <property type="entry name" value="Asp"/>
    <property type="match status" value="1"/>
</dbReference>
<dbReference type="Proteomes" id="UP000315522">
    <property type="component" value="Unassembled WGS sequence"/>
</dbReference>
<dbReference type="PROSITE" id="PS51767">
    <property type="entry name" value="PEPTIDASE_A1"/>
    <property type="match status" value="1"/>
</dbReference>
<dbReference type="SUPFAM" id="SSF50630">
    <property type="entry name" value="Acid proteases"/>
    <property type="match status" value="1"/>
</dbReference>
<keyword evidence="6" id="KW-1185">Reference proteome</keyword>
<feature type="compositionally biased region" description="Low complexity" evidence="2">
    <location>
        <begin position="455"/>
        <end position="481"/>
    </location>
</feature>
<dbReference type="PRINTS" id="PR00792">
    <property type="entry name" value="PEPSIN"/>
</dbReference>
<feature type="chain" id="PRO_5022242172" evidence="3">
    <location>
        <begin position="17"/>
        <end position="488"/>
    </location>
</feature>
<feature type="domain" description="Peptidase A1" evidence="4">
    <location>
        <begin position="96"/>
        <end position="418"/>
    </location>
</feature>
<dbReference type="InterPro" id="IPR033121">
    <property type="entry name" value="PEPTIDASE_A1"/>
</dbReference>
<dbReference type="EMBL" id="QGML01000565">
    <property type="protein sequence ID" value="TVY91376.1"/>
    <property type="molecule type" value="Genomic_DNA"/>
</dbReference>
<dbReference type="AlphaFoldDB" id="A0A559MEK7"/>
<sequence length="488" mass="51803">MLRFILGCAFASISSSYNLPNHQPTIEDPFTIPAILSSNKNVQITGSGVLQLGLKVHDVQLQLTSREMRKRQSFDPLANVINGYTIDSISKVYSNMQSSVSLGSPSQQVTVIMDTGSSELWVDPNCTNSYSSSQCASFGVYVPSHSSTSQDLGTKFAIQYGTGSVNGEYFTDNLNMGGSPNGIGAARIKAQQFGVANTSTYTTLGIMGVGFGYQLTTNYYNIIDQLYVQGITNSRAFSLDLASIDASQGSVIFGGIDTMKYIGALEKRPIIPYQRAPDRYPRYWIYMTSVGITTPGSSSSAPVTGAGYNQAIFPDSGSTLSQLPTALFNSLLAYFPDAVSQGGGAYTVPCSHRTQAGTIDFGFGNTTIHVSYHEWFWYDGQSCWFGAQSTQSTFLLGVVYDQDNSNVLLAQAANCGTNILAIGTGVNAVPSVTGGCTASSTSSFVKATTSSPKVSTMTTTSKVSSNVSTTTTTSRVSSSSKIPAMSLG</sequence>
<protein>
    <submittedName>
        <fullName evidence="5">Candidapepsin</fullName>
    </submittedName>
</protein>
<evidence type="ECO:0000313" key="6">
    <source>
        <dbReference type="Proteomes" id="UP000315522"/>
    </source>
</evidence>
<accession>A0A559MEK7</accession>
<organism evidence="5 6">
    <name type="scientific">Lachnellula willkommii</name>
    <dbReference type="NCBI Taxonomy" id="215461"/>
    <lineage>
        <taxon>Eukaryota</taxon>
        <taxon>Fungi</taxon>
        <taxon>Dikarya</taxon>
        <taxon>Ascomycota</taxon>
        <taxon>Pezizomycotina</taxon>
        <taxon>Leotiomycetes</taxon>
        <taxon>Helotiales</taxon>
        <taxon>Lachnaceae</taxon>
        <taxon>Lachnellula</taxon>
    </lineage>
</organism>
<comment type="caution">
    <text evidence="5">The sequence shown here is derived from an EMBL/GenBank/DDBJ whole genome shotgun (WGS) entry which is preliminary data.</text>
</comment>
<evidence type="ECO:0000259" key="4">
    <source>
        <dbReference type="PROSITE" id="PS51767"/>
    </source>
</evidence>
<evidence type="ECO:0000256" key="2">
    <source>
        <dbReference type="SAM" id="MobiDB-lite"/>
    </source>
</evidence>
<dbReference type="PANTHER" id="PTHR47966:SF65">
    <property type="entry name" value="ASPARTIC-TYPE ENDOPEPTIDASE"/>
    <property type="match status" value="1"/>
</dbReference>
<evidence type="ECO:0000256" key="3">
    <source>
        <dbReference type="SAM" id="SignalP"/>
    </source>
</evidence>
<reference evidence="5 6" key="1">
    <citation type="submission" date="2018-05" db="EMBL/GenBank/DDBJ databases">
        <title>Genome sequencing and assembly of the regulated plant pathogen Lachnellula willkommii and related sister species for the development of diagnostic species identification markers.</title>
        <authorList>
            <person name="Giroux E."/>
            <person name="Bilodeau G."/>
        </authorList>
    </citation>
    <scope>NUCLEOTIDE SEQUENCE [LARGE SCALE GENOMIC DNA]</scope>
    <source>
        <strain evidence="5 6">CBS 172.35</strain>
    </source>
</reference>
<dbReference type="Gene3D" id="2.40.70.10">
    <property type="entry name" value="Acid Proteases"/>
    <property type="match status" value="2"/>
</dbReference>
<name>A0A559MEK7_9HELO</name>
<dbReference type="GO" id="GO:0006508">
    <property type="term" value="P:proteolysis"/>
    <property type="evidence" value="ECO:0007669"/>
    <property type="project" value="InterPro"/>
</dbReference>